<dbReference type="GO" id="GO:0005737">
    <property type="term" value="C:cytoplasm"/>
    <property type="evidence" value="ECO:0007669"/>
    <property type="project" value="UniProtKB-SubCell"/>
</dbReference>
<dbReference type="SUPFAM" id="SSF52540">
    <property type="entry name" value="P-loop containing nucleoside triphosphate hydrolases"/>
    <property type="match status" value="2"/>
</dbReference>
<dbReference type="InterPro" id="IPR027417">
    <property type="entry name" value="P-loop_NTPase"/>
</dbReference>
<dbReference type="Proteomes" id="UP000653480">
    <property type="component" value="Unassembled WGS sequence"/>
</dbReference>
<dbReference type="CDD" id="cd17916">
    <property type="entry name" value="DEXHc_UvrB"/>
    <property type="match status" value="1"/>
</dbReference>
<dbReference type="Pfam" id="PF00271">
    <property type="entry name" value="Helicase_C"/>
    <property type="match status" value="1"/>
</dbReference>
<dbReference type="InterPro" id="IPR006935">
    <property type="entry name" value="Helicase/UvrB_N"/>
</dbReference>
<feature type="domain" description="Helicase C-terminal" evidence="19">
    <location>
        <begin position="439"/>
        <end position="592"/>
    </location>
</feature>
<dbReference type="Gene3D" id="3.40.50.300">
    <property type="entry name" value="P-loop containing nucleotide triphosphate hydrolases"/>
    <property type="match status" value="3"/>
</dbReference>
<dbReference type="RefSeq" id="WP_142568784.1">
    <property type="nucleotide sequence ID" value="NZ_BMMN01000004.1"/>
</dbReference>
<evidence type="ECO:0000256" key="7">
    <source>
        <dbReference type="ARBA" id="ARBA00022840"/>
    </source>
</evidence>
<dbReference type="InterPro" id="IPR014001">
    <property type="entry name" value="Helicase_ATP-bd"/>
</dbReference>
<evidence type="ECO:0000313" key="21">
    <source>
        <dbReference type="Proteomes" id="UP000653480"/>
    </source>
</evidence>
<keyword evidence="8 13" id="KW-0267">Excision nuclease</keyword>
<feature type="binding site" evidence="13">
    <location>
        <begin position="48"/>
        <end position="55"/>
    </location>
    <ligand>
        <name>ATP</name>
        <dbReference type="ChEBI" id="CHEBI:30616"/>
    </ligand>
</feature>
<dbReference type="InterPro" id="IPR001943">
    <property type="entry name" value="UVR_dom"/>
</dbReference>
<organism evidence="20 21">
    <name type="scientific">Microbispora bryophytorum</name>
    <dbReference type="NCBI Taxonomy" id="1460882"/>
    <lineage>
        <taxon>Bacteria</taxon>
        <taxon>Bacillati</taxon>
        <taxon>Actinomycetota</taxon>
        <taxon>Actinomycetes</taxon>
        <taxon>Streptosporangiales</taxon>
        <taxon>Streptosporangiaceae</taxon>
        <taxon>Microbispora</taxon>
    </lineage>
</organism>
<dbReference type="InterPro" id="IPR001650">
    <property type="entry name" value="Helicase_C-like"/>
</dbReference>
<dbReference type="GO" id="GO:0009432">
    <property type="term" value="P:SOS response"/>
    <property type="evidence" value="ECO:0007669"/>
    <property type="project" value="UniProtKB-UniRule"/>
</dbReference>
<dbReference type="InterPro" id="IPR024759">
    <property type="entry name" value="UvrB_YAD/RRR_dom"/>
</dbReference>
<evidence type="ECO:0000256" key="5">
    <source>
        <dbReference type="ARBA" id="ARBA00022763"/>
    </source>
</evidence>
<feature type="short sequence motif" description="Beta-hairpin" evidence="13">
    <location>
        <begin position="101"/>
        <end position="124"/>
    </location>
</feature>
<keyword evidence="4 13" id="KW-0547">Nucleotide-binding</keyword>
<evidence type="ECO:0000313" key="20">
    <source>
        <dbReference type="EMBL" id="GGO12694.1"/>
    </source>
</evidence>
<evidence type="ECO:0000256" key="11">
    <source>
        <dbReference type="ARBA" id="ARBA00026033"/>
    </source>
</evidence>
<evidence type="ECO:0000256" key="13">
    <source>
        <dbReference type="HAMAP-Rule" id="MF_00204"/>
    </source>
</evidence>
<dbReference type="GO" id="GO:0003677">
    <property type="term" value="F:DNA binding"/>
    <property type="evidence" value="ECO:0007669"/>
    <property type="project" value="UniProtKB-UniRule"/>
</dbReference>
<dbReference type="InterPro" id="IPR041471">
    <property type="entry name" value="UvrB_inter"/>
</dbReference>
<comment type="domain">
    <text evidence="13">The beta-hairpin motif is involved in DNA binding.</text>
</comment>
<keyword evidence="3 13" id="KW-0963">Cytoplasm</keyword>
<evidence type="ECO:0000256" key="14">
    <source>
        <dbReference type="RuleBase" id="RU003587"/>
    </source>
</evidence>
<evidence type="ECO:0000256" key="9">
    <source>
        <dbReference type="ARBA" id="ARBA00023204"/>
    </source>
</evidence>
<dbReference type="InterPro" id="IPR036876">
    <property type="entry name" value="UVR_dom_sf"/>
</dbReference>
<feature type="domain" description="UVR" evidence="17">
    <location>
        <begin position="658"/>
        <end position="693"/>
    </location>
</feature>
<keyword evidence="10 13" id="KW-0742">SOS response</keyword>
<comment type="caution">
    <text evidence="20">The sequence shown here is derived from an EMBL/GenBank/DDBJ whole genome shotgun (WGS) entry which is preliminary data.</text>
</comment>
<evidence type="ECO:0000256" key="3">
    <source>
        <dbReference type="ARBA" id="ARBA00022490"/>
    </source>
</evidence>
<dbReference type="Pfam" id="PF04851">
    <property type="entry name" value="ResIII"/>
    <property type="match status" value="1"/>
</dbReference>
<comment type="function">
    <text evidence="13">The UvrABC repair system catalyzes the recognition and processing of DNA lesions. A damage recognition complex composed of 2 UvrA and 2 UvrB subunits scans DNA for abnormalities. Upon binding of the UvrA(2)B(2) complex to a putative damaged site, the DNA wraps around one UvrB monomer. DNA wrap is dependent on ATP binding by UvrB and probably causes local melting of the DNA helix, facilitating insertion of UvrB beta-hairpin between the DNA strands. Then UvrB probes one DNA strand for the presence of a lesion. If a lesion is found the UvrA subunits dissociate and the UvrB-DNA preincision complex is formed. This complex is subsequently bound by UvrC and the second UvrB is released. If no lesion is found, the DNA wraps around the other UvrB subunit that will check the other stand for damage.</text>
</comment>
<dbReference type="GO" id="GO:0006289">
    <property type="term" value="P:nucleotide-excision repair"/>
    <property type="evidence" value="ECO:0007669"/>
    <property type="project" value="UniProtKB-UniRule"/>
</dbReference>
<keyword evidence="21" id="KW-1185">Reference proteome</keyword>
<evidence type="ECO:0000256" key="1">
    <source>
        <dbReference type="ARBA" id="ARBA00004496"/>
    </source>
</evidence>
<dbReference type="GO" id="GO:0009381">
    <property type="term" value="F:excinuclease ABC activity"/>
    <property type="evidence" value="ECO:0007669"/>
    <property type="project" value="UniProtKB-UniRule"/>
</dbReference>
<dbReference type="FunFam" id="4.10.860.10:FF:000009">
    <property type="entry name" value="UvrABC system protein B"/>
    <property type="match status" value="1"/>
</dbReference>
<reference evidence="20" key="2">
    <citation type="submission" date="2020-09" db="EMBL/GenBank/DDBJ databases">
        <authorList>
            <person name="Sun Q."/>
            <person name="Zhou Y."/>
        </authorList>
    </citation>
    <scope>NUCLEOTIDE SEQUENCE</scope>
    <source>
        <strain evidence="20">CGMCC 4.7138</strain>
    </source>
</reference>
<evidence type="ECO:0000256" key="2">
    <source>
        <dbReference type="ARBA" id="ARBA00008533"/>
    </source>
</evidence>
<dbReference type="NCBIfam" id="NF003673">
    <property type="entry name" value="PRK05298.1"/>
    <property type="match status" value="1"/>
</dbReference>
<keyword evidence="6 13" id="KW-0228">DNA excision</keyword>
<keyword evidence="15" id="KW-0175">Coiled coil</keyword>
<evidence type="ECO:0000259" key="17">
    <source>
        <dbReference type="PROSITE" id="PS50151"/>
    </source>
</evidence>
<keyword evidence="9 13" id="KW-0234">DNA repair</keyword>
<feature type="region of interest" description="Disordered" evidence="16">
    <location>
        <begin position="620"/>
        <end position="645"/>
    </location>
</feature>
<dbReference type="OrthoDB" id="9806651at2"/>
<evidence type="ECO:0000256" key="12">
    <source>
        <dbReference type="ARBA" id="ARBA00029504"/>
    </source>
</evidence>
<gene>
    <name evidence="13 20" type="primary">uvrB</name>
    <name evidence="20" type="ORF">GCM10011574_31440</name>
</gene>
<dbReference type="Gene3D" id="4.10.860.10">
    <property type="entry name" value="UVR domain"/>
    <property type="match status" value="1"/>
</dbReference>
<evidence type="ECO:0000256" key="16">
    <source>
        <dbReference type="SAM" id="MobiDB-lite"/>
    </source>
</evidence>
<protein>
    <recommendedName>
        <fullName evidence="12 13">UvrABC system protein B</fullName>
        <shortName evidence="13">Protein UvrB</shortName>
    </recommendedName>
    <alternativeName>
        <fullName evidence="13">Excinuclease ABC subunit B</fullName>
    </alternativeName>
</protein>
<proteinExistence type="inferred from homology"/>
<comment type="subcellular location">
    <subcellularLocation>
        <location evidence="1 13 14">Cytoplasm</location>
    </subcellularLocation>
</comment>
<comment type="subunit">
    <text evidence="11 13 14">Forms a heterotetramer with UvrA during the search for lesions. Interacts with UvrC in an incision complex.</text>
</comment>
<dbReference type="GO" id="GO:0016887">
    <property type="term" value="F:ATP hydrolysis activity"/>
    <property type="evidence" value="ECO:0007669"/>
    <property type="project" value="InterPro"/>
</dbReference>
<dbReference type="PROSITE" id="PS51194">
    <property type="entry name" value="HELICASE_CTER"/>
    <property type="match status" value="1"/>
</dbReference>
<dbReference type="PROSITE" id="PS50151">
    <property type="entry name" value="UVR"/>
    <property type="match status" value="1"/>
</dbReference>
<reference evidence="20" key="1">
    <citation type="journal article" date="2014" name="Int. J. Syst. Evol. Microbiol.">
        <title>Complete genome sequence of Corynebacterium casei LMG S-19264T (=DSM 44701T), isolated from a smear-ripened cheese.</title>
        <authorList>
            <consortium name="US DOE Joint Genome Institute (JGI-PGF)"/>
            <person name="Walter F."/>
            <person name="Albersmeier A."/>
            <person name="Kalinowski J."/>
            <person name="Ruckert C."/>
        </authorList>
    </citation>
    <scope>NUCLEOTIDE SEQUENCE</scope>
    <source>
        <strain evidence="20">CGMCC 4.7138</strain>
    </source>
</reference>
<dbReference type="GeneID" id="97244564"/>
<evidence type="ECO:0000259" key="18">
    <source>
        <dbReference type="PROSITE" id="PS51192"/>
    </source>
</evidence>
<evidence type="ECO:0000256" key="15">
    <source>
        <dbReference type="SAM" id="Coils"/>
    </source>
</evidence>
<evidence type="ECO:0000256" key="6">
    <source>
        <dbReference type="ARBA" id="ARBA00022769"/>
    </source>
</evidence>
<dbReference type="PANTHER" id="PTHR24029">
    <property type="entry name" value="UVRABC SYSTEM PROTEIN B"/>
    <property type="match status" value="1"/>
</dbReference>
<keyword evidence="5 13" id="KW-0227">DNA damage</keyword>
<dbReference type="Pfam" id="PF02151">
    <property type="entry name" value="UVR"/>
    <property type="match status" value="1"/>
</dbReference>
<feature type="coiled-coil region" evidence="15">
    <location>
        <begin position="654"/>
        <end position="700"/>
    </location>
</feature>
<feature type="domain" description="Helicase ATP-binding" evidence="18">
    <location>
        <begin position="35"/>
        <end position="170"/>
    </location>
</feature>
<dbReference type="SMART" id="SM00487">
    <property type="entry name" value="DEXDc"/>
    <property type="match status" value="1"/>
</dbReference>
<name>A0A8H9GZ02_9ACTN</name>
<dbReference type="EMBL" id="BMMN01000004">
    <property type="protein sequence ID" value="GGO12694.1"/>
    <property type="molecule type" value="Genomic_DNA"/>
</dbReference>
<dbReference type="GO" id="GO:0009380">
    <property type="term" value="C:excinuclease repair complex"/>
    <property type="evidence" value="ECO:0007669"/>
    <property type="project" value="InterPro"/>
</dbReference>
<evidence type="ECO:0000256" key="8">
    <source>
        <dbReference type="ARBA" id="ARBA00022881"/>
    </source>
</evidence>
<accession>A0A8H9GZ02</accession>
<dbReference type="NCBIfam" id="TIGR00631">
    <property type="entry name" value="uvrb"/>
    <property type="match status" value="1"/>
</dbReference>
<dbReference type="PROSITE" id="PS51192">
    <property type="entry name" value="HELICASE_ATP_BIND_1"/>
    <property type="match status" value="1"/>
</dbReference>
<dbReference type="CDD" id="cd18790">
    <property type="entry name" value="SF2_C_UvrB"/>
    <property type="match status" value="1"/>
</dbReference>
<dbReference type="GO" id="GO:0005524">
    <property type="term" value="F:ATP binding"/>
    <property type="evidence" value="ECO:0007669"/>
    <property type="project" value="UniProtKB-UniRule"/>
</dbReference>
<dbReference type="AlphaFoldDB" id="A0A8H9GZ02"/>
<sequence length="703" mass="79244">MTSMMDLKRKVAPFQVVTDMTPSGDQPTAITELERRVRAGEKDSVLLGATGTGKTATVAWLIERVQRPTLVMQPNKTLAAQFANELREMLPNNAVEYFVSYYDYYQPEAYVPQSDTYIEKDSSINEEVERLRHSATWSLVSRRDVVVVASVSCIYGLGTPQEYVDRMVGLKVGQQIERDQLLRRLVDMQYTRNDLAFTRGTFRVRGDTVEVIPVYQELAVRIEMFGDEIEKLATLHPLTGEVIAEDDELHIFPASHYVAGPERMERAIAGIEAELAERLADLERQGKLLEAQRLRMRTTYDIEMMRQVGTCAGIENYSRHIDGREAGTAPHTLLDFFPDDFLLVLDESHQTVPQIGAMYEGDASRKRTLVDHGFRLPSAMDNRPLKWEEFLGRIGQTVYLSATPGPYELGRSKGEVVEQVIRPTGLVDPEVIIKPTKGQIDDLMEEIRARAERDERVLVTTLTKKMSEDLTDYLLDNGIRVRYLHSEVDTLRRIELLRELRMGEFDVLVGINLLREGLDLPEVSLVSILDADKEGFLRSETSLIQTIGRAARNVSGQVHMYADKITPSMERAIEETNRRRAKQIAYNEARGIDPQPLRKKIADILDSLVREDADTAQLLGGAGRQQSRGKAPVPGLASRGAGQHAKAIAGEMPRAQLESLIESLTEQMHTAAADLQFEVAARLRDEIKELKREVRDMREAGVK</sequence>
<dbReference type="InterPro" id="IPR004807">
    <property type="entry name" value="UvrB"/>
</dbReference>
<evidence type="ECO:0000259" key="19">
    <source>
        <dbReference type="PROSITE" id="PS51194"/>
    </source>
</evidence>
<dbReference type="Pfam" id="PF17757">
    <property type="entry name" value="UvrB_inter"/>
    <property type="match status" value="1"/>
</dbReference>
<comment type="similarity">
    <text evidence="2 13 14">Belongs to the UvrB family.</text>
</comment>
<dbReference type="PANTHER" id="PTHR24029:SF0">
    <property type="entry name" value="UVRABC SYSTEM PROTEIN B"/>
    <property type="match status" value="1"/>
</dbReference>
<evidence type="ECO:0000256" key="4">
    <source>
        <dbReference type="ARBA" id="ARBA00022741"/>
    </source>
</evidence>
<dbReference type="SMART" id="SM00490">
    <property type="entry name" value="HELICc"/>
    <property type="match status" value="1"/>
</dbReference>
<dbReference type="Pfam" id="PF12344">
    <property type="entry name" value="UvrB"/>
    <property type="match status" value="1"/>
</dbReference>
<evidence type="ECO:0000256" key="10">
    <source>
        <dbReference type="ARBA" id="ARBA00023236"/>
    </source>
</evidence>
<dbReference type="SUPFAM" id="SSF46600">
    <property type="entry name" value="C-terminal UvrC-binding domain of UvrB"/>
    <property type="match status" value="1"/>
</dbReference>
<dbReference type="HAMAP" id="MF_00204">
    <property type="entry name" value="UvrB"/>
    <property type="match status" value="1"/>
</dbReference>
<keyword evidence="7 13" id="KW-0067">ATP-binding</keyword>